<dbReference type="PANTHER" id="PTHR24421">
    <property type="entry name" value="NITRATE/NITRITE SENSOR PROTEIN NARX-RELATED"/>
    <property type="match status" value="1"/>
</dbReference>
<proteinExistence type="predicted"/>
<dbReference type="GO" id="GO:0000155">
    <property type="term" value="F:phosphorelay sensor kinase activity"/>
    <property type="evidence" value="ECO:0007669"/>
    <property type="project" value="InterPro"/>
</dbReference>
<dbReference type="AlphaFoldDB" id="E1JTE9"/>
<keyword evidence="2 7" id="KW-0418">Kinase</keyword>
<evidence type="ECO:0000256" key="4">
    <source>
        <dbReference type="SAM" id="Coils"/>
    </source>
</evidence>
<dbReference type="Gene3D" id="1.20.5.1930">
    <property type="match status" value="1"/>
</dbReference>
<dbReference type="SMART" id="SM00387">
    <property type="entry name" value="HATPase_c"/>
    <property type="match status" value="1"/>
</dbReference>
<evidence type="ECO:0000256" key="1">
    <source>
        <dbReference type="ARBA" id="ARBA00022679"/>
    </source>
</evidence>
<name>E1JTE9_SOLFR</name>
<evidence type="ECO:0000313" key="8">
    <source>
        <dbReference type="Proteomes" id="UP000006250"/>
    </source>
</evidence>
<evidence type="ECO:0000313" key="7">
    <source>
        <dbReference type="EMBL" id="EFL52409.1"/>
    </source>
</evidence>
<protein>
    <submittedName>
        <fullName evidence="7">Integral membrane sensor signal transduction histidine kinase</fullName>
        <ecNumber evidence="7">2.7.13.3</ecNumber>
    </submittedName>
</protein>
<evidence type="ECO:0000259" key="6">
    <source>
        <dbReference type="PROSITE" id="PS50109"/>
    </source>
</evidence>
<dbReference type="EMBL" id="AECZ01000004">
    <property type="protein sequence ID" value="EFL52409.1"/>
    <property type="molecule type" value="Genomic_DNA"/>
</dbReference>
<dbReference type="eggNOG" id="COG4585">
    <property type="taxonomic scope" value="Bacteria"/>
</dbReference>
<keyword evidence="3" id="KW-0902">Two-component regulatory system</keyword>
<dbReference type="Pfam" id="PF07730">
    <property type="entry name" value="HisKA_3"/>
    <property type="match status" value="1"/>
</dbReference>
<dbReference type="STRING" id="596151.DesfrDRAFT_0898"/>
<keyword evidence="8" id="KW-1185">Reference proteome</keyword>
<dbReference type="Proteomes" id="UP000006250">
    <property type="component" value="Unassembled WGS sequence"/>
</dbReference>
<dbReference type="GO" id="GO:0046983">
    <property type="term" value="F:protein dimerization activity"/>
    <property type="evidence" value="ECO:0007669"/>
    <property type="project" value="InterPro"/>
</dbReference>
<feature type="coiled-coil region" evidence="4">
    <location>
        <begin position="350"/>
        <end position="395"/>
    </location>
</feature>
<dbReference type="eggNOG" id="COG2202">
    <property type="taxonomic scope" value="Bacteria"/>
</dbReference>
<feature type="transmembrane region" description="Helical" evidence="5">
    <location>
        <begin position="25"/>
        <end position="49"/>
    </location>
</feature>
<dbReference type="GO" id="GO:0016020">
    <property type="term" value="C:membrane"/>
    <property type="evidence" value="ECO:0007669"/>
    <property type="project" value="InterPro"/>
</dbReference>
<dbReference type="InterPro" id="IPR011712">
    <property type="entry name" value="Sig_transdc_His_kin_sub3_dim/P"/>
</dbReference>
<keyword evidence="1 7" id="KW-0808">Transferase</keyword>
<evidence type="ECO:0000256" key="2">
    <source>
        <dbReference type="ARBA" id="ARBA00022777"/>
    </source>
</evidence>
<reference evidence="7 8" key="1">
    <citation type="submission" date="2010-08" db="EMBL/GenBank/DDBJ databases">
        <title>The draft genome of Desulfovibrio fructosovorans JJ.</title>
        <authorList>
            <consortium name="US DOE Joint Genome Institute (JGI-PGF)"/>
            <person name="Lucas S."/>
            <person name="Copeland A."/>
            <person name="Lapidus A."/>
            <person name="Cheng J.-F."/>
            <person name="Bruce D."/>
            <person name="Goodwin L."/>
            <person name="Pitluck S."/>
            <person name="Land M.L."/>
            <person name="Hauser L."/>
            <person name="Chang Y.-J."/>
            <person name="Jeffries C."/>
            <person name="Wall J.D."/>
            <person name="Stahl D.A."/>
            <person name="Arkin A.P."/>
            <person name="Dehal P."/>
            <person name="Stolyar S.M."/>
            <person name="Hazen T.C."/>
            <person name="Woyke T.J."/>
        </authorList>
    </citation>
    <scope>NUCLEOTIDE SEQUENCE [LARGE SCALE GENOMIC DNA]</scope>
    <source>
        <strain evidence="7 8">JJ</strain>
    </source>
</reference>
<dbReference type="SUPFAM" id="SSF55874">
    <property type="entry name" value="ATPase domain of HSP90 chaperone/DNA topoisomerase II/histidine kinase"/>
    <property type="match status" value="1"/>
</dbReference>
<evidence type="ECO:0000256" key="3">
    <source>
        <dbReference type="ARBA" id="ARBA00023012"/>
    </source>
</evidence>
<dbReference type="InterPro" id="IPR003594">
    <property type="entry name" value="HATPase_dom"/>
</dbReference>
<keyword evidence="4" id="KW-0175">Coiled coil</keyword>
<dbReference type="EC" id="2.7.13.3" evidence="7"/>
<keyword evidence="5" id="KW-0812">Transmembrane</keyword>
<dbReference type="CDD" id="cd16917">
    <property type="entry name" value="HATPase_UhpB-NarQ-NarX-like"/>
    <property type="match status" value="1"/>
</dbReference>
<keyword evidence="5" id="KW-1133">Transmembrane helix</keyword>
<comment type="caution">
    <text evidence="7">The sequence shown here is derived from an EMBL/GenBank/DDBJ whole genome shotgun (WGS) entry which is preliminary data.</text>
</comment>
<keyword evidence="5" id="KW-0472">Membrane</keyword>
<evidence type="ECO:0000256" key="5">
    <source>
        <dbReference type="SAM" id="Phobius"/>
    </source>
</evidence>
<feature type="transmembrane region" description="Helical" evidence="5">
    <location>
        <begin position="296"/>
        <end position="318"/>
    </location>
</feature>
<dbReference type="InterPro" id="IPR005467">
    <property type="entry name" value="His_kinase_dom"/>
</dbReference>
<dbReference type="InterPro" id="IPR036890">
    <property type="entry name" value="HATPase_C_sf"/>
</dbReference>
<dbReference type="OrthoDB" id="6231at2"/>
<feature type="domain" description="Histidine kinase" evidence="6">
    <location>
        <begin position="520"/>
        <end position="606"/>
    </location>
</feature>
<gene>
    <name evidence="7" type="ORF">DesfrDRAFT_0898</name>
</gene>
<accession>E1JTE9</accession>
<dbReference type="Gene3D" id="3.30.565.10">
    <property type="entry name" value="Histidine kinase-like ATPase, C-terminal domain"/>
    <property type="match status" value="1"/>
</dbReference>
<sequence>MATPPSDAEVPCAAALPPGRLGRRLFLYFAATLLALAVGVAMATIVPLLGRLTRSEQAGLAHVAETKALAIGEWYRRAEDLARQITSRTQIRDVLEDVYAGRVSREHFAAYAGPRLADAMKRSADVVGITRLSRDGEPVVSCGEAIPENAWRIPPEGSGKVLVSAPVMLSGKLCIVVGAPVTGRDGSRVATDLVAVDTAQLAGKILQPPGEDPAARLALALREKDAVRTFLVEPKPLPQALAPAMDKGLGQALAGRAGILAATDTVIAYTPVADTGWGLALSADSRLLYAPVRTELAAMLASTAGVYALCLLGFGVLLRPLTGRILLEARELSAMVADRTRRLTGELAARKEAEKALQEARDGLERRVAERTRRLAEANAELLALHERLEGEVEERKALSRELINLLEGVRLDISRDLHDHTGQLLTTLRLTLNAAARDLPGDAEACRDQLVAAGQKVDQVQTEIKALARGLRPDTLDYFGLVPSLAALIDEQQAASELAFHFFHNEIPADFDRDKALALYRIAQEALSNTIRHAKAANVHLSLVRREDRITLSVEDDGAGFDPAARPATSLGLTLMRERMVQLGGTLLVESAPGEGTHIVAEVAL</sequence>
<organism evidence="7 8">
    <name type="scientific">Solidesulfovibrio fructosivorans JJ]</name>
    <dbReference type="NCBI Taxonomy" id="596151"/>
    <lineage>
        <taxon>Bacteria</taxon>
        <taxon>Pseudomonadati</taxon>
        <taxon>Thermodesulfobacteriota</taxon>
        <taxon>Desulfovibrionia</taxon>
        <taxon>Desulfovibrionales</taxon>
        <taxon>Desulfovibrionaceae</taxon>
        <taxon>Solidesulfovibrio</taxon>
    </lineage>
</organism>
<dbReference type="InterPro" id="IPR050482">
    <property type="entry name" value="Sensor_HK_TwoCompSys"/>
</dbReference>
<dbReference type="PROSITE" id="PS50109">
    <property type="entry name" value="HIS_KIN"/>
    <property type="match status" value="1"/>
</dbReference>
<dbReference type="Pfam" id="PF02518">
    <property type="entry name" value="HATPase_c"/>
    <property type="match status" value="1"/>
</dbReference>